<proteinExistence type="predicted"/>
<sequence>MAKAMELVKVAAFALLGWYLGCRTFTLPRSTITSLPAAAAHGQRSRSAVRLRAEETEGGVAAWAIQGLCEQTSTCKTDRKIGCAPTSPGSFHKHQTEVRVGLIHIPGMIKDFRSAFEKLNVTNETYFQTEVPEAFQLPLATKLLAMSNTVDVVVVVQTHRISEQEQAEILRGFQTVALTTNVPVVPCSPSSDLDSVADTAVQMAEIRQQALMGGGPRRSIFFGIGANKTGGDAGKKGKIYF</sequence>
<evidence type="ECO:0000313" key="2">
    <source>
        <dbReference type="Proteomes" id="UP001178507"/>
    </source>
</evidence>
<dbReference type="AlphaFoldDB" id="A0AA36NBV4"/>
<dbReference type="GO" id="GO:0009349">
    <property type="term" value="C:riboflavin synthase complex"/>
    <property type="evidence" value="ECO:0007669"/>
    <property type="project" value="InterPro"/>
</dbReference>
<keyword evidence="2" id="KW-1185">Reference proteome</keyword>
<protein>
    <submittedName>
        <fullName evidence="1">Uncharacterized protein</fullName>
    </submittedName>
</protein>
<dbReference type="GO" id="GO:0009231">
    <property type="term" value="P:riboflavin biosynthetic process"/>
    <property type="evidence" value="ECO:0007669"/>
    <property type="project" value="InterPro"/>
</dbReference>
<dbReference type="Proteomes" id="UP001178507">
    <property type="component" value="Unassembled WGS sequence"/>
</dbReference>
<dbReference type="InterPro" id="IPR036467">
    <property type="entry name" value="LS/RS_sf"/>
</dbReference>
<dbReference type="SUPFAM" id="SSF52121">
    <property type="entry name" value="Lumazine synthase"/>
    <property type="match status" value="1"/>
</dbReference>
<name>A0AA36NBV4_9DINO</name>
<dbReference type="Gene3D" id="3.40.50.960">
    <property type="entry name" value="Lumazine/riboflavin synthase"/>
    <property type="match status" value="1"/>
</dbReference>
<accession>A0AA36NBV4</accession>
<evidence type="ECO:0000313" key="1">
    <source>
        <dbReference type="EMBL" id="CAJ1406640.1"/>
    </source>
</evidence>
<comment type="caution">
    <text evidence="1">The sequence shown here is derived from an EMBL/GenBank/DDBJ whole genome shotgun (WGS) entry which is preliminary data.</text>
</comment>
<dbReference type="EMBL" id="CAUJNA010003638">
    <property type="protein sequence ID" value="CAJ1406640.1"/>
    <property type="molecule type" value="Genomic_DNA"/>
</dbReference>
<reference evidence="1" key="1">
    <citation type="submission" date="2023-08" db="EMBL/GenBank/DDBJ databases">
        <authorList>
            <person name="Chen Y."/>
            <person name="Shah S."/>
            <person name="Dougan E. K."/>
            <person name="Thang M."/>
            <person name="Chan C."/>
        </authorList>
    </citation>
    <scope>NUCLEOTIDE SEQUENCE</scope>
</reference>
<organism evidence="1 2">
    <name type="scientific">Effrenium voratum</name>
    <dbReference type="NCBI Taxonomy" id="2562239"/>
    <lineage>
        <taxon>Eukaryota</taxon>
        <taxon>Sar</taxon>
        <taxon>Alveolata</taxon>
        <taxon>Dinophyceae</taxon>
        <taxon>Suessiales</taxon>
        <taxon>Symbiodiniaceae</taxon>
        <taxon>Effrenium</taxon>
    </lineage>
</organism>
<gene>
    <name evidence="1" type="ORF">EVOR1521_LOCUS28547</name>
</gene>